<dbReference type="Proteomes" id="UP001596500">
    <property type="component" value="Unassembled WGS sequence"/>
</dbReference>
<dbReference type="InterPro" id="IPR001387">
    <property type="entry name" value="Cro/C1-type_HTH"/>
</dbReference>
<dbReference type="PROSITE" id="PS50005">
    <property type="entry name" value="TPR"/>
    <property type="match status" value="2"/>
</dbReference>
<evidence type="ECO:0000259" key="7">
    <source>
        <dbReference type="PROSITE" id="PS50943"/>
    </source>
</evidence>
<dbReference type="PROSITE" id="PS50943">
    <property type="entry name" value="HTH_CROC1"/>
    <property type="match status" value="1"/>
</dbReference>
<dbReference type="SUPFAM" id="SSF47413">
    <property type="entry name" value="lambda repressor-like DNA-binding domains"/>
    <property type="match status" value="1"/>
</dbReference>
<dbReference type="PANTHER" id="PTHR46630">
    <property type="entry name" value="TETRATRICOPEPTIDE REPEAT PROTEIN 29"/>
    <property type="match status" value="1"/>
</dbReference>
<dbReference type="InterPro" id="IPR019734">
    <property type="entry name" value="TPR_rpt"/>
</dbReference>
<dbReference type="EMBL" id="JBHTBW010000057">
    <property type="protein sequence ID" value="MFC7442595.1"/>
    <property type="molecule type" value="Genomic_DNA"/>
</dbReference>
<evidence type="ECO:0000256" key="1">
    <source>
        <dbReference type="ARBA" id="ARBA00004496"/>
    </source>
</evidence>
<comment type="subcellular location">
    <subcellularLocation>
        <location evidence="1">Cytoplasm</location>
    </subcellularLocation>
</comment>
<feature type="repeat" description="TPR" evidence="6">
    <location>
        <begin position="285"/>
        <end position="318"/>
    </location>
</feature>
<gene>
    <name evidence="8" type="ORF">ACFQNG_16085</name>
</gene>
<evidence type="ECO:0000313" key="8">
    <source>
        <dbReference type="EMBL" id="MFC7442595.1"/>
    </source>
</evidence>
<keyword evidence="2" id="KW-0963">Cytoplasm</keyword>
<dbReference type="SMART" id="SM00028">
    <property type="entry name" value="TPR"/>
    <property type="match status" value="6"/>
</dbReference>
<dbReference type="InterPro" id="IPR010982">
    <property type="entry name" value="Lambda_DNA-bd_dom_sf"/>
</dbReference>
<dbReference type="InterPro" id="IPR051476">
    <property type="entry name" value="Bac_ResReg_Asp_Phosphatase"/>
</dbReference>
<dbReference type="Gene3D" id="1.25.40.10">
    <property type="entry name" value="Tetratricopeptide repeat domain"/>
    <property type="match status" value="2"/>
</dbReference>
<accession>A0ABW2RNQ9</accession>
<evidence type="ECO:0000256" key="4">
    <source>
        <dbReference type="ARBA" id="ARBA00022803"/>
    </source>
</evidence>
<evidence type="ECO:0000256" key="2">
    <source>
        <dbReference type="ARBA" id="ARBA00022490"/>
    </source>
</evidence>
<dbReference type="Gene3D" id="1.10.260.40">
    <property type="entry name" value="lambda repressor-like DNA-binding domains"/>
    <property type="match status" value="1"/>
</dbReference>
<feature type="domain" description="HTH cro/C1-type" evidence="7">
    <location>
        <begin position="16"/>
        <end position="69"/>
    </location>
</feature>
<protein>
    <submittedName>
        <fullName evidence="8">Helix-turn-helix domain-containing protein</fullName>
    </submittedName>
</protein>
<comment type="caution">
    <text evidence="8">The sequence shown here is derived from an EMBL/GenBank/DDBJ whole genome shotgun (WGS) entry which is preliminary data.</text>
</comment>
<evidence type="ECO:0000256" key="3">
    <source>
        <dbReference type="ARBA" id="ARBA00022737"/>
    </source>
</evidence>
<dbReference type="SUPFAM" id="SSF48452">
    <property type="entry name" value="TPR-like"/>
    <property type="match status" value="2"/>
</dbReference>
<evidence type="ECO:0000256" key="6">
    <source>
        <dbReference type="PROSITE-ProRule" id="PRU00339"/>
    </source>
</evidence>
<sequence>MSRLEQIDRVQLGKHLRQHRKAKGFKISNLTENGLSQSTISNIERGLVTVEIDRIERYCEKLDIDVDVMVEKLRNIDSERELIKAKLRSIESIMVHSITGAKKGLEMLGNMDIPKNDPLFATIQYLRGKCFTRKHSWYKAKTALLQSIQCVDLISTLKMTNLKAASYYELSRVCYYTSEFVQALTHVELGLKAFEPEGERRYIRYNLLIMKVFCLEMLERIGEALQTLTDMWEYINDIDDMRLIVNMYDKRTSLLISLKLYNEATKYALEGIEKARRNELNDRAFELWVALSAIYQKLNQYNEAILAINTALSIQDSIKDKSLLVIAYTQLGSIHLNNTNAKEAVRYLKIALQHSNSKKDSLRLIDTYTTLGDGLLQFSQFEDALASYQKALEFSRLHKIQSQECIITAKVCYCIEQMDNAEKYHNYLFNQYKSLVKLMRATEGGART</sequence>
<name>A0ABW2RNQ9_9BACL</name>
<proteinExistence type="inferred from homology"/>
<evidence type="ECO:0000313" key="9">
    <source>
        <dbReference type="Proteomes" id="UP001596500"/>
    </source>
</evidence>
<evidence type="ECO:0000256" key="5">
    <source>
        <dbReference type="ARBA" id="ARBA00038253"/>
    </source>
</evidence>
<dbReference type="InterPro" id="IPR011990">
    <property type="entry name" value="TPR-like_helical_dom_sf"/>
</dbReference>
<reference evidence="9" key="1">
    <citation type="journal article" date="2019" name="Int. J. Syst. Evol. Microbiol.">
        <title>The Global Catalogue of Microorganisms (GCM) 10K type strain sequencing project: providing services to taxonomists for standard genome sequencing and annotation.</title>
        <authorList>
            <consortium name="The Broad Institute Genomics Platform"/>
            <consortium name="The Broad Institute Genome Sequencing Center for Infectious Disease"/>
            <person name="Wu L."/>
            <person name="Ma J."/>
        </authorList>
    </citation>
    <scope>NUCLEOTIDE SEQUENCE [LARGE SCALE GENOMIC DNA]</scope>
    <source>
        <strain evidence="9">CGMCC 1.12942</strain>
    </source>
</reference>
<dbReference type="CDD" id="cd00093">
    <property type="entry name" value="HTH_XRE"/>
    <property type="match status" value="1"/>
</dbReference>
<keyword evidence="3" id="KW-0677">Repeat</keyword>
<keyword evidence="9" id="KW-1185">Reference proteome</keyword>
<keyword evidence="4 6" id="KW-0802">TPR repeat</keyword>
<dbReference type="Pfam" id="PF13424">
    <property type="entry name" value="TPR_12"/>
    <property type="match status" value="1"/>
</dbReference>
<comment type="similarity">
    <text evidence="5">Belongs to the Rap family.</text>
</comment>
<organism evidence="8 9">
    <name type="scientific">Laceyella putida</name>
    <dbReference type="NCBI Taxonomy" id="110101"/>
    <lineage>
        <taxon>Bacteria</taxon>
        <taxon>Bacillati</taxon>
        <taxon>Bacillota</taxon>
        <taxon>Bacilli</taxon>
        <taxon>Bacillales</taxon>
        <taxon>Thermoactinomycetaceae</taxon>
        <taxon>Laceyella</taxon>
    </lineage>
</organism>
<feature type="repeat" description="TPR" evidence="6">
    <location>
        <begin position="365"/>
        <end position="398"/>
    </location>
</feature>
<dbReference type="Pfam" id="PF13181">
    <property type="entry name" value="TPR_8"/>
    <property type="match status" value="1"/>
</dbReference>
<dbReference type="RefSeq" id="WP_379866586.1">
    <property type="nucleotide sequence ID" value="NZ_JBHTBW010000057.1"/>
</dbReference>
<dbReference type="PANTHER" id="PTHR46630:SF1">
    <property type="entry name" value="TETRATRICOPEPTIDE REPEAT PROTEIN 29"/>
    <property type="match status" value="1"/>
</dbReference>